<dbReference type="AlphaFoldDB" id="A0A227KBR9"/>
<evidence type="ECO:0000313" key="2">
    <source>
        <dbReference type="Proteomes" id="UP000214610"/>
    </source>
</evidence>
<gene>
    <name evidence="1" type="ORF">ADH67_12770</name>
</gene>
<comment type="caution">
    <text evidence="1">The sequence shown here is derived from an EMBL/GenBank/DDBJ whole genome shotgun (WGS) entry which is preliminary data.</text>
</comment>
<sequence length="83" mass="9339">MLGTTNLTSGEDFDKLPDTHVIFILEYDLKNQGLPAYQVKRTFLEDNSDFDDGTRFIFVNGTYRGSDPIGELMNDFNAEGAEP</sequence>
<accession>A0A227KBR9</accession>
<reference evidence="2" key="1">
    <citation type="submission" date="2017-05" db="EMBL/GenBank/DDBJ databases">
        <title>Improved OligoMM genomes.</title>
        <authorList>
            <person name="Garzetti D."/>
        </authorList>
    </citation>
    <scope>NUCLEOTIDE SEQUENCE [LARGE SCALE GENOMIC DNA]</scope>
    <source>
        <strain evidence="2">YL45</strain>
    </source>
</reference>
<name>A0A227KBR9_9BURK</name>
<proteinExistence type="predicted"/>
<keyword evidence="2" id="KW-1185">Reference proteome</keyword>
<evidence type="ECO:0000313" key="1">
    <source>
        <dbReference type="EMBL" id="OXE44272.1"/>
    </source>
</evidence>
<dbReference type="RefSeq" id="WP_066595438.1">
    <property type="nucleotide sequence ID" value="NZ_CAJTBZ010000024.1"/>
</dbReference>
<dbReference type="GeneID" id="78362874"/>
<dbReference type="Proteomes" id="UP000214610">
    <property type="component" value="Unassembled WGS sequence"/>
</dbReference>
<organism evidence="1 2">
    <name type="scientific">Turicimonas muris</name>
    <dbReference type="NCBI Taxonomy" id="1796652"/>
    <lineage>
        <taxon>Bacteria</taxon>
        <taxon>Pseudomonadati</taxon>
        <taxon>Pseudomonadota</taxon>
        <taxon>Betaproteobacteria</taxon>
        <taxon>Burkholderiales</taxon>
        <taxon>Sutterellaceae</taxon>
        <taxon>Turicimonas</taxon>
    </lineage>
</organism>
<protein>
    <submittedName>
        <fullName evidence="1">Uncharacterized protein</fullName>
    </submittedName>
</protein>
<dbReference type="EMBL" id="NHMP01000015">
    <property type="protein sequence ID" value="OXE44272.1"/>
    <property type="molecule type" value="Genomic_DNA"/>
</dbReference>